<gene>
    <name evidence="3" type="ORF">CLAFUR5_08134</name>
</gene>
<name>A0A9Q8LCT2_PASFU</name>
<evidence type="ECO:0000256" key="1">
    <source>
        <dbReference type="SAM" id="Coils"/>
    </source>
</evidence>
<dbReference type="AlphaFoldDB" id="A0A9Q8LCT2"/>
<protein>
    <submittedName>
        <fullName evidence="3">Uncharacterized protein</fullName>
    </submittedName>
</protein>
<feature type="region of interest" description="Disordered" evidence="2">
    <location>
        <begin position="53"/>
        <end position="110"/>
    </location>
</feature>
<keyword evidence="4" id="KW-1185">Reference proteome</keyword>
<dbReference type="EMBL" id="CP090165">
    <property type="protein sequence ID" value="UJO15010.1"/>
    <property type="molecule type" value="Genomic_DNA"/>
</dbReference>
<evidence type="ECO:0000256" key="2">
    <source>
        <dbReference type="SAM" id="MobiDB-lite"/>
    </source>
</evidence>
<feature type="coiled-coil region" evidence="1">
    <location>
        <begin position="11"/>
        <end position="38"/>
    </location>
</feature>
<evidence type="ECO:0000313" key="4">
    <source>
        <dbReference type="Proteomes" id="UP000756132"/>
    </source>
</evidence>
<proteinExistence type="predicted"/>
<reference evidence="3" key="2">
    <citation type="journal article" date="2022" name="Microb. Genom.">
        <title>A chromosome-scale genome assembly of the tomato pathogen Cladosporium fulvum reveals a compartmentalized genome architecture and the presence of a dispensable chromosome.</title>
        <authorList>
            <person name="Zaccaron A.Z."/>
            <person name="Chen L.H."/>
            <person name="Samaras A."/>
            <person name="Stergiopoulos I."/>
        </authorList>
    </citation>
    <scope>NUCLEOTIDE SEQUENCE</scope>
    <source>
        <strain evidence="3">Race5_Kim</strain>
    </source>
</reference>
<dbReference type="RefSeq" id="XP_047759376.1">
    <property type="nucleotide sequence ID" value="XM_047907282.1"/>
</dbReference>
<dbReference type="GeneID" id="71988012"/>
<evidence type="ECO:0000313" key="3">
    <source>
        <dbReference type="EMBL" id="UJO15010.1"/>
    </source>
</evidence>
<sequence length="507" mass="57639">MSNTNFLGHTAERLCQQAQELMREAQTLQDRAWIYTQEADALVQARAQPSHFTPEKFSWASDEDEPAADEPSSSQARGSARKGSRRLQLSKSKTGSAKARTGRRGSAQKGIEGIPQEVFDMILDELLDDYRRWYYSEDPGLLALRSTSRKLNQMTTLRFAEKSFTNTTFIISVEDDRQIALALASHPVFGPAMKEVTLNFDELADPEKAYDYFTKPAAFPANYKLTQHDWRRATVIDSGRQLQTLVELLSTLKSTGKFEQLTLQTVGQDVWASGQGGERLYKQLYGSLPETKNHMNTWSKLFKRPQREDSMRHFKTTLEALIVAELDVPTFDVSSSAFDYTITIDMLARNPGMLQMLGLPTVDLAPVVDLIVGTPRLRSLHLVGSPEAPATTVFVDTVLSSRLPALRELFLWDTFVFRDRLETFVKRHRQLDLLATVKCRLYTESLLVVRSSPEMLLAESLDYVKSRKADDVGRLKRDKDRLRWDYDRLLEDFTVDGISPAHLPDRM</sequence>
<accession>A0A9Q8LCT2</accession>
<keyword evidence="1" id="KW-0175">Coiled coil</keyword>
<dbReference type="Proteomes" id="UP000756132">
    <property type="component" value="Chromosome 3"/>
</dbReference>
<organism evidence="3 4">
    <name type="scientific">Passalora fulva</name>
    <name type="common">Tomato leaf mold</name>
    <name type="synonym">Cladosporium fulvum</name>
    <dbReference type="NCBI Taxonomy" id="5499"/>
    <lineage>
        <taxon>Eukaryota</taxon>
        <taxon>Fungi</taxon>
        <taxon>Dikarya</taxon>
        <taxon>Ascomycota</taxon>
        <taxon>Pezizomycotina</taxon>
        <taxon>Dothideomycetes</taxon>
        <taxon>Dothideomycetidae</taxon>
        <taxon>Mycosphaerellales</taxon>
        <taxon>Mycosphaerellaceae</taxon>
        <taxon>Fulvia</taxon>
    </lineage>
</organism>
<dbReference type="KEGG" id="ffu:CLAFUR5_08134"/>
<reference evidence="3" key="1">
    <citation type="submission" date="2021-12" db="EMBL/GenBank/DDBJ databases">
        <authorList>
            <person name="Zaccaron A."/>
            <person name="Stergiopoulos I."/>
        </authorList>
    </citation>
    <scope>NUCLEOTIDE SEQUENCE</scope>
    <source>
        <strain evidence="3">Race5_Kim</strain>
    </source>
</reference>